<protein>
    <submittedName>
        <fullName evidence="1">PLAT domain-containing protein</fullName>
    </submittedName>
</protein>
<proteinExistence type="predicted"/>
<organism evidence="1">
    <name type="scientific">Gongylonema pulchrum</name>
    <dbReference type="NCBI Taxonomy" id="637853"/>
    <lineage>
        <taxon>Eukaryota</taxon>
        <taxon>Metazoa</taxon>
        <taxon>Ecdysozoa</taxon>
        <taxon>Nematoda</taxon>
        <taxon>Chromadorea</taxon>
        <taxon>Rhabditida</taxon>
        <taxon>Spirurina</taxon>
        <taxon>Spiruromorpha</taxon>
        <taxon>Spiruroidea</taxon>
        <taxon>Gongylonematidae</taxon>
        <taxon>Gongylonema</taxon>
    </lineage>
</organism>
<dbReference type="WBParaSite" id="GPUH_0000199901-mRNA-1">
    <property type="protein sequence ID" value="GPUH_0000199901-mRNA-1"/>
    <property type="gene ID" value="GPUH_0000199901"/>
</dbReference>
<reference evidence="1" key="1">
    <citation type="submission" date="2016-06" db="UniProtKB">
        <authorList>
            <consortium name="WormBaseParasite"/>
        </authorList>
    </citation>
    <scope>IDENTIFICATION</scope>
</reference>
<accession>A0A183CZV3</accession>
<evidence type="ECO:0000313" key="1">
    <source>
        <dbReference type="WBParaSite" id="GPUH_0000199901-mRNA-1"/>
    </source>
</evidence>
<dbReference type="AlphaFoldDB" id="A0A183CZV3"/>
<name>A0A183CZV3_9BILA</name>
<sequence length="511" mass="57180">LSFVTTRLWNGLHLYKAIIKPNEKLSNACSTTEHIAVKFKPLATNVVVDGPTRILLVLTDQTSQLKLRETRITDIKIPIWRPSEEATSPVDVTEILRRMAGTRGAANNVRNLWLFAWHYLMRYTATEASVQRAIYLVAETTRNLDLGFASNPAMAFPVYSIRLKSGFLPNLPDVNFDVKVWEDPNMNIQEAITNINAHNVYPHGFHPEMWFNFKLKDDGTCDILTLLGTSGGDYSCSCHEATPDMRIARFLSFIAPGSSFRFGHVSAVHENVSTVAALQCIGTAWMQSAAGASWTAWALKGRQDGYTHCDAIVDKMINEATMHHVARVVPGSNWANYVIFCFGDDSRTSSTLISWWALKYVVQKLNYMIPARIERRQRRMGVKNIIGLYFNSSSEWQALQRMSSRIAVLEASDVPSYASTSSRSSKLIMCYTHYNWHRYRAMCAESNFLSSINCTDLKSGVDASGAVFAVLNCYRFGVAAELLVFSTLNQPGTVMEDVAVFESSPRDAEAA</sequence>